<reference evidence="2 3" key="1">
    <citation type="journal article" date="2022" name="Allergy">
        <title>Genome assembly and annotation of Periplaneta americana reveal a comprehensive cockroach allergen profile.</title>
        <authorList>
            <person name="Wang L."/>
            <person name="Xiong Q."/>
            <person name="Saelim N."/>
            <person name="Wang L."/>
            <person name="Nong W."/>
            <person name="Wan A.T."/>
            <person name="Shi M."/>
            <person name="Liu X."/>
            <person name="Cao Q."/>
            <person name="Hui J.H.L."/>
            <person name="Sookrung N."/>
            <person name="Leung T.F."/>
            <person name="Tungtrongchitr A."/>
            <person name="Tsui S.K.W."/>
        </authorList>
    </citation>
    <scope>NUCLEOTIDE SEQUENCE [LARGE SCALE GENOMIC DNA]</scope>
    <source>
        <strain evidence="2">PWHHKU_190912</strain>
    </source>
</reference>
<dbReference type="InterPro" id="IPR036397">
    <property type="entry name" value="RNaseH_sf"/>
</dbReference>
<proteinExistence type="predicted"/>
<evidence type="ECO:0000313" key="2">
    <source>
        <dbReference type="EMBL" id="KAJ4437320.1"/>
    </source>
</evidence>
<comment type="caution">
    <text evidence="2">The sequence shown here is derived from an EMBL/GenBank/DDBJ whole genome shotgun (WGS) entry which is preliminary data.</text>
</comment>
<protein>
    <recommendedName>
        <fullName evidence="4">Transposable element Tcb1 transposase</fullName>
    </recommendedName>
</protein>
<dbReference type="Gene3D" id="3.30.420.10">
    <property type="entry name" value="Ribonuclease H-like superfamily/Ribonuclease H"/>
    <property type="match status" value="1"/>
</dbReference>
<keyword evidence="3" id="KW-1185">Reference proteome</keyword>
<dbReference type="EMBL" id="JAJSOF020000021">
    <property type="protein sequence ID" value="KAJ4437320.1"/>
    <property type="molecule type" value="Genomic_DNA"/>
</dbReference>
<feature type="region of interest" description="Disordered" evidence="1">
    <location>
        <begin position="205"/>
        <end position="231"/>
    </location>
</feature>
<evidence type="ECO:0000313" key="3">
    <source>
        <dbReference type="Proteomes" id="UP001148838"/>
    </source>
</evidence>
<evidence type="ECO:0008006" key="4">
    <source>
        <dbReference type="Google" id="ProtNLM"/>
    </source>
</evidence>
<gene>
    <name evidence="2" type="ORF">ANN_17458</name>
</gene>
<organism evidence="2 3">
    <name type="scientific">Periplaneta americana</name>
    <name type="common">American cockroach</name>
    <name type="synonym">Blatta americana</name>
    <dbReference type="NCBI Taxonomy" id="6978"/>
    <lineage>
        <taxon>Eukaryota</taxon>
        <taxon>Metazoa</taxon>
        <taxon>Ecdysozoa</taxon>
        <taxon>Arthropoda</taxon>
        <taxon>Hexapoda</taxon>
        <taxon>Insecta</taxon>
        <taxon>Pterygota</taxon>
        <taxon>Neoptera</taxon>
        <taxon>Polyneoptera</taxon>
        <taxon>Dictyoptera</taxon>
        <taxon>Blattodea</taxon>
        <taxon>Blattoidea</taxon>
        <taxon>Blattidae</taxon>
        <taxon>Blattinae</taxon>
        <taxon>Periplaneta</taxon>
    </lineage>
</organism>
<evidence type="ECO:0000256" key="1">
    <source>
        <dbReference type="SAM" id="MobiDB-lite"/>
    </source>
</evidence>
<name>A0ABQ8ST09_PERAM</name>
<accession>A0ABQ8ST09</accession>
<sequence length="231" mass="26103">MAGLCKTNTRHFYSLQSVTSAKFRDLKLNHRATFKNTTPTSLRLDSKSGARSAYLIKSLSGSDRMGLLNMQMHFDKAVYIGNRQSVQCAQVTVQCHKLAKSHAFLINLHETGAQFENPFLSRGLLVPCSHISKSGVSYKAQISVHLKDYKGICAYLSILKNNVKESAVKLGLGPSYYFQQDNDPKHTAHILQMWLLHNTPRRLQIPPQSPDLNPIENLEKKRQKPKKSELK</sequence>
<dbReference type="Proteomes" id="UP001148838">
    <property type="component" value="Unassembled WGS sequence"/>
</dbReference>